<feature type="transmembrane region" description="Helical" evidence="1">
    <location>
        <begin position="6"/>
        <end position="24"/>
    </location>
</feature>
<evidence type="ECO:0000313" key="2">
    <source>
        <dbReference type="EMBL" id="KAJ7724080.1"/>
    </source>
</evidence>
<dbReference type="AlphaFoldDB" id="A0AAD7HMJ7"/>
<keyword evidence="1" id="KW-1133">Transmembrane helix</keyword>
<sequence>MHQSASVFVFPWKVVLTFLAHVLWRKTEARRVVSTLSCGVSSTSSFLRDILIFHYLSHRNSEVQTIQTPRHWTCRSGVSTLQKRGVAVSPRCFRI</sequence>
<gene>
    <name evidence="2" type="ORF">DFH07DRAFT_855327</name>
</gene>
<feature type="non-terminal residue" evidence="2">
    <location>
        <position position="1"/>
    </location>
</feature>
<dbReference type="EMBL" id="JARJLG010000241">
    <property type="protein sequence ID" value="KAJ7724080.1"/>
    <property type="molecule type" value="Genomic_DNA"/>
</dbReference>
<keyword evidence="1" id="KW-0472">Membrane</keyword>
<dbReference type="Proteomes" id="UP001215280">
    <property type="component" value="Unassembled WGS sequence"/>
</dbReference>
<keyword evidence="3" id="KW-1185">Reference proteome</keyword>
<evidence type="ECO:0000256" key="1">
    <source>
        <dbReference type="SAM" id="Phobius"/>
    </source>
</evidence>
<accession>A0AAD7HMJ7</accession>
<protein>
    <submittedName>
        <fullName evidence="2">Uncharacterized protein</fullName>
    </submittedName>
</protein>
<organism evidence="2 3">
    <name type="scientific">Mycena maculata</name>
    <dbReference type="NCBI Taxonomy" id="230809"/>
    <lineage>
        <taxon>Eukaryota</taxon>
        <taxon>Fungi</taxon>
        <taxon>Dikarya</taxon>
        <taxon>Basidiomycota</taxon>
        <taxon>Agaricomycotina</taxon>
        <taxon>Agaricomycetes</taxon>
        <taxon>Agaricomycetidae</taxon>
        <taxon>Agaricales</taxon>
        <taxon>Marasmiineae</taxon>
        <taxon>Mycenaceae</taxon>
        <taxon>Mycena</taxon>
    </lineage>
</organism>
<evidence type="ECO:0000313" key="3">
    <source>
        <dbReference type="Proteomes" id="UP001215280"/>
    </source>
</evidence>
<keyword evidence="1" id="KW-0812">Transmembrane</keyword>
<comment type="caution">
    <text evidence="2">The sequence shown here is derived from an EMBL/GenBank/DDBJ whole genome shotgun (WGS) entry which is preliminary data.</text>
</comment>
<proteinExistence type="predicted"/>
<reference evidence="2" key="1">
    <citation type="submission" date="2023-03" db="EMBL/GenBank/DDBJ databases">
        <title>Massive genome expansion in bonnet fungi (Mycena s.s.) driven by repeated elements and novel gene families across ecological guilds.</title>
        <authorList>
            <consortium name="Lawrence Berkeley National Laboratory"/>
            <person name="Harder C.B."/>
            <person name="Miyauchi S."/>
            <person name="Viragh M."/>
            <person name="Kuo A."/>
            <person name="Thoen E."/>
            <person name="Andreopoulos B."/>
            <person name="Lu D."/>
            <person name="Skrede I."/>
            <person name="Drula E."/>
            <person name="Henrissat B."/>
            <person name="Morin E."/>
            <person name="Kohler A."/>
            <person name="Barry K."/>
            <person name="LaButti K."/>
            <person name="Morin E."/>
            <person name="Salamov A."/>
            <person name="Lipzen A."/>
            <person name="Mereny Z."/>
            <person name="Hegedus B."/>
            <person name="Baldrian P."/>
            <person name="Stursova M."/>
            <person name="Weitz H."/>
            <person name="Taylor A."/>
            <person name="Grigoriev I.V."/>
            <person name="Nagy L.G."/>
            <person name="Martin F."/>
            <person name="Kauserud H."/>
        </authorList>
    </citation>
    <scope>NUCLEOTIDE SEQUENCE</scope>
    <source>
        <strain evidence="2">CBHHK188m</strain>
    </source>
</reference>
<name>A0AAD7HMJ7_9AGAR</name>